<dbReference type="AlphaFoldDB" id="A0A0R1DU58"/>
<organism evidence="1 2">
    <name type="scientific">Drosophila yakuba</name>
    <name type="common">Fruit fly</name>
    <dbReference type="NCBI Taxonomy" id="7245"/>
    <lineage>
        <taxon>Eukaryota</taxon>
        <taxon>Metazoa</taxon>
        <taxon>Ecdysozoa</taxon>
        <taxon>Arthropoda</taxon>
        <taxon>Hexapoda</taxon>
        <taxon>Insecta</taxon>
        <taxon>Pterygota</taxon>
        <taxon>Neoptera</taxon>
        <taxon>Endopterygota</taxon>
        <taxon>Diptera</taxon>
        <taxon>Brachycera</taxon>
        <taxon>Muscomorpha</taxon>
        <taxon>Ephydroidea</taxon>
        <taxon>Drosophilidae</taxon>
        <taxon>Drosophila</taxon>
        <taxon>Sophophora</taxon>
    </lineage>
</organism>
<proteinExistence type="predicted"/>
<accession>A0A0R1DU58</accession>
<dbReference type="Proteomes" id="UP000002282">
    <property type="component" value="Chromosome 2L"/>
</dbReference>
<dbReference type="OrthoDB" id="7808355at2759"/>
<evidence type="ECO:0000313" key="2">
    <source>
        <dbReference type="Proteomes" id="UP000002282"/>
    </source>
</evidence>
<evidence type="ECO:0000313" key="1">
    <source>
        <dbReference type="EMBL" id="KRJ98673.1"/>
    </source>
</evidence>
<dbReference type="EMBL" id="CM000157">
    <property type="protein sequence ID" value="KRJ98673.1"/>
    <property type="molecule type" value="Genomic_DNA"/>
</dbReference>
<reference evidence="1 2" key="2">
    <citation type="journal article" date="2007" name="PLoS Biol.">
        <title>Principles of genome evolution in the Drosophila melanogaster species group.</title>
        <authorList>
            <person name="Ranz J.M."/>
            <person name="Maurin D."/>
            <person name="Chan Y.S."/>
            <person name="von Grotthuss M."/>
            <person name="Hillier L.W."/>
            <person name="Roote J."/>
            <person name="Ashburner M."/>
            <person name="Bergman C.M."/>
        </authorList>
    </citation>
    <scope>NUCLEOTIDE SEQUENCE [LARGE SCALE GENOMIC DNA]</scope>
    <source>
        <strain evidence="2">Tai18E2 / Tucson 14021-0261.01</strain>
    </source>
</reference>
<name>A0A0R1DU58_DROYA</name>
<protein>
    <submittedName>
        <fullName evidence="1">Uncharacterized protein</fullName>
    </submittedName>
</protein>
<keyword evidence="2" id="KW-1185">Reference proteome</keyword>
<gene>
    <name evidence="1" type="primary">Dyak\GE28659</name>
    <name evidence="1" type="synonym">GE28659</name>
    <name evidence="1" type="ORF">Dyak_GE28659</name>
</gene>
<sequence>MMRLANKDLYQHFKDAGLDLANLTHRRKIEIISVYFTWMRLIMNTWQLSSYCLDEITFTLQTIQFWMGSCYNLYIANQ</sequence>
<reference evidence="1 2" key="1">
    <citation type="journal article" date="2007" name="Nature">
        <title>Evolution of genes and genomes on the Drosophila phylogeny.</title>
        <authorList>
            <consortium name="Drosophila 12 Genomes Consortium"/>
            <person name="Clark A.G."/>
            <person name="Eisen M.B."/>
            <person name="Smith D.R."/>
            <person name="Bergman C.M."/>
            <person name="Oliver B."/>
            <person name="Markow T.A."/>
            <person name="Kaufman T.C."/>
            <person name="Kellis M."/>
            <person name="Gelbart W."/>
            <person name="Iyer V.N."/>
            <person name="Pollard D.A."/>
            <person name="Sackton T.B."/>
            <person name="Larracuente A.M."/>
            <person name="Singh N.D."/>
            <person name="Abad J.P."/>
            <person name="Abt D.N."/>
            <person name="Adryan B."/>
            <person name="Aguade M."/>
            <person name="Akashi H."/>
            <person name="Anderson W.W."/>
            <person name="Aquadro C.F."/>
            <person name="Ardell D.H."/>
            <person name="Arguello R."/>
            <person name="Artieri C.G."/>
            <person name="Barbash D.A."/>
            <person name="Barker D."/>
            <person name="Barsanti P."/>
            <person name="Batterham P."/>
            <person name="Batzoglou S."/>
            <person name="Begun D."/>
            <person name="Bhutkar A."/>
            <person name="Blanco E."/>
            <person name="Bosak S.A."/>
            <person name="Bradley R.K."/>
            <person name="Brand A.D."/>
            <person name="Brent M.R."/>
            <person name="Brooks A.N."/>
            <person name="Brown R.H."/>
            <person name="Butlin R.K."/>
            <person name="Caggese C."/>
            <person name="Calvi B.R."/>
            <person name="Bernardo de Carvalho A."/>
            <person name="Caspi A."/>
            <person name="Castrezana S."/>
            <person name="Celniker S.E."/>
            <person name="Chang J.L."/>
            <person name="Chapple C."/>
            <person name="Chatterji S."/>
            <person name="Chinwalla A."/>
            <person name="Civetta A."/>
            <person name="Clifton S.W."/>
            <person name="Comeron J.M."/>
            <person name="Costello J.C."/>
            <person name="Coyne J.A."/>
            <person name="Daub J."/>
            <person name="David R.G."/>
            <person name="Delcher A.L."/>
            <person name="Delehaunty K."/>
            <person name="Do C.B."/>
            <person name="Ebling H."/>
            <person name="Edwards K."/>
            <person name="Eickbush T."/>
            <person name="Evans J.D."/>
            <person name="Filipski A."/>
            <person name="Findeiss S."/>
            <person name="Freyhult E."/>
            <person name="Fulton L."/>
            <person name="Fulton R."/>
            <person name="Garcia A.C."/>
            <person name="Gardiner A."/>
            <person name="Garfield D.A."/>
            <person name="Garvin B.E."/>
            <person name="Gibson G."/>
            <person name="Gilbert D."/>
            <person name="Gnerre S."/>
            <person name="Godfrey J."/>
            <person name="Good R."/>
            <person name="Gotea V."/>
            <person name="Gravely B."/>
            <person name="Greenberg A.J."/>
            <person name="Griffiths-Jones S."/>
            <person name="Gross S."/>
            <person name="Guigo R."/>
            <person name="Gustafson E.A."/>
            <person name="Haerty W."/>
            <person name="Hahn M.W."/>
            <person name="Halligan D.L."/>
            <person name="Halpern A.L."/>
            <person name="Halter G.M."/>
            <person name="Han M.V."/>
            <person name="Heger A."/>
            <person name="Hillier L."/>
            <person name="Hinrichs A.S."/>
            <person name="Holmes I."/>
            <person name="Hoskins R.A."/>
            <person name="Hubisz M.J."/>
            <person name="Hultmark D."/>
            <person name="Huntley M.A."/>
            <person name="Jaffe D.B."/>
            <person name="Jagadeeshan S."/>
            <person name="Jeck W.R."/>
            <person name="Johnson J."/>
            <person name="Jones C.D."/>
            <person name="Jordan W.C."/>
            <person name="Karpen G.H."/>
            <person name="Kataoka E."/>
            <person name="Keightley P.D."/>
            <person name="Kheradpour P."/>
            <person name="Kirkness E.F."/>
            <person name="Koerich L.B."/>
            <person name="Kristiansen K."/>
            <person name="Kudrna D."/>
            <person name="Kulathinal R.J."/>
            <person name="Kumar S."/>
            <person name="Kwok R."/>
            <person name="Lander E."/>
            <person name="Langley C.H."/>
            <person name="Lapoint R."/>
            <person name="Lazzaro B.P."/>
            <person name="Lee S.J."/>
            <person name="Levesque L."/>
            <person name="Li R."/>
            <person name="Lin C.F."/>
            <person name="Lin M.F."/>
            <person name="Lindblad-Toh K."/>
            <person name="Llopart A."/>
            <person name="Long M."/>
            <person name="Low L."/>
            <person name="Lozovsky E."/>
            <person name="Lu J."/>
            <person name="Luo M."/>
            <person name="Machado C.A."/>
            <person name="Makalowski W."/>
            <person name="Marzo M."/>
            <person name="Matsuda M."/>
            <person name="Matzkin L."/>
            <person name="McAllister B."/>
            <person name="McBride C.S."/>
            <person name="McKernan B."/>
            <person name="McKernan K."/>
            <person name="Mendez-Lago M."/>
            <person name="Minx P."/>
            <person name="Mollenhauer M.U."/>
            <person name="Montooth K."/>
            <person name="Mount S.M."/>
            <person name="Mu X."/>
            <person name="Myers E."/>
            <person name="Negre B."/>
            <person name="Newfeld S."/>
            <person name="Nielsen R."/>
            <person name="Noor M.A."/>
            <person name="O'Grady P."/>
            <person name="Pachter L."/>
            <person name="Papaceit M."/>
            <person name="Parisi M.J."/>
            <person name="Parisi M."/>
            <person name="Parts L."/>
            <person name="Pedersen J.S."/>
            <person name="Pesole G."/>
            <person name="Phillippy A.M."/>
            <person name="Ponting C.P."/>
            <person name="Pop M."/>
            <person name="Porcelli D."/>
            <person name="Powell J.R."/>
            <person name="Prohaska S."/>
            <person name="Pruitt K."/>
            <person name="Puig M."/>
            <person name="Quesneville H."/>
            <person name="Ram K.R."/>
            <person name="Rand D."/>
            <person name="Rasmussen M.D."/>
            <person name="Reed L.K."/>
            <person name="Reenan R."/>
            <person name="Reily A."/>
            <person name="Remington K.A."/>
            <person name="Rieger T.T."/>
            <person name="Ritchie M.G."/>
            <person name="Robin C."/>
            <person name="Rogers Y.H."/>
            <person name="Rohde C."/>
            <person name="Rozas J."/>
            <person name="Rubenfield M.J."/>
            <person name="Ruiz A."/>
            <person name="Russo S."/>
            <person name="Salzberg S.L."/>
            <person name="Sanchez-Gracia A."/>
            <person name="Saranga D.J."/>
            <person name="Sato H."/>
            <person name="Schaeffer S.W."/>
            <person name="Schatz M.C."/>
            <person name="Schlenke T."/>
            <person name="Schwartz R."/>
            <person name="Segarra C."/>
            <person name="Singh R.S."/>
            <person name="Sirot L."/>
            <person name="Sirota M."/>
            <person name="Sisneros N.B."/>
            <person name="Smith C.D."/>
            <person name="Smith T.F."/>
            <person name="Spieth J."/>
            <person name="Stage D.E."/>
            <person name="Stark A."/>
            <person name="Stephan W."/>
            <person name="Strausberg R.L."/>
            <person name="Strempel S."/>
            <person name="Sturgill D."/>
            <person name="Sutton G."/>
            <person name="Sutton G.G."/>
            <person name="Tao W."/>
            <person name="Teichmann S."/>
            <person name="Tobari Y.N."/>
            <person name="Tomimura Y."/>
            <person name="Tsolas J.M."/>
            <person name="Valente V.L."/>
            <person name="Venter E."/>
            <person name="Venter J.C."/>
            <person name="Vicario S."/>
            <person name="Vieira F.G."/>
            <person name="Vilella A.J."/>
            <person name="Villasante A."/>
            <person name="Walenz B."/>
            <person name="Wang J."/>
            <person name="Wasserman M."/>
            <person name="Watts T."/>
            <person name="Wilson D."/>
            <person name="Wilson R.K."/>
            <person name="Wing R.A."/>
            <person name="Wolfner M.F."/>
            <person name="Wong A."/>
            <person name="Wong G.K."/>
            <person name="Wu C.I."/>
            <person name="Wu G."/>
            <person name="Yamamoto D."/>
            <person name="Yang H.P."/>
            <person name="Yang S.P."/>
            <person name="Yorke J.A."/>
            <person name="Yoshida K."/>
            <person name="Zdobnov E."/>
            <person name="Zhang P."/>
            <person name="Zhang Y."/>
            <person name="Zimin A.V."/>
            <person name="Baldwin J."/>
            <person name="Abdouelleil A."/>
            <person name="Abdulkadir J."/>
            <person name="Abebe A."/>
            <person name="Abera B."/>
            <person name="Abreu J."/>
            <person name="Acer S.C."/>
            <person name="Aftuck L."/>
            <person name="Alexander A."/>
            <person name="An P."/>
            <person name="Anderson E."/>
            <person name="Anderson S."/>
            <person name="Arachi H."/>
            <person name="Azer M."/>
            <person name="Bachantsang P."/>
            <person name="Barry A."/>
            <person name="Bayul T."/>
            <person name="Berlin A."/>
            <person name="Bessette D."/>
            <person name="Bloom T."/>
            <person name="Blye J."/>
            <person name="Boguslavskiy L."/>
            <person name="Bonnet C."/>
            <person name="Boukhgalter B."/>
            <person name="Bourzgui I."/>
            <person name="Brown A."/>
            <person name="Cahill P."/>
            <person name="Channer S."/>
            <person name="Cheshatsang Y."/>
            <person name="Chuda L."/>
            <person name="Citroen M."/>
            <person name="Collymore A."/>
            <person name="Cooke P."/>
            <person name="Costello M."/>
            <person name="D'Aco K."/>
            <person name="Daza R."/>
            <person name="De Haan G."/>
            <person name="DeGray S."/>
            <person name="DeMaso C."/>
            <person name="Dhargay N."/>
            <person name="Dooley K."/>
            <person name="Dooley E."/>
            <person name="Doricent M."/>
            <person name="Dorje P."/>
            <person name="Dorjee K."/>
            <person name="Dupes A."/>
            <person name="Elong R."/>
            <person name="Falk J."/>
            <person name="Farina A."/>
            <person name="Faro S."/>
            <person name="Ferguson D."/>
            <person name="Fisher S."/>
            <person name="Foley C.D."/>
            <person name="Franke A."/>
            <person name="Friedrich D."/>
            <person name="Gadbois L."/>
            <person name="Gearin G."/>
            <person name="Gearin C.R."/>
            <person name="Giannoukos G."/>
            <person name="Goode T."/>
            <person name="Graham J."/>
            <person name="Grandbois E."/>
            <person name="Grewal S."/>
            <person name="Gyaltsen K."/>
            <person name="Hafez N."/>
            <person name="Hagos B."/>
            <person name="Hall J."/>
            <person name="Henson C."/>
            <person name="Hollinger A."/>
            <person name="Honan T."/>
            <person name="Huard M.D."/>
            <person name="Hughes L."/>
            <person name="Hurhula B."/>
            <person name="Husby M.E."/>
            <person name="Kamat A."/>
            <person name="Kanga B."/>
            <person name="Kashin S."/>
            <person name="Khazanovich D."/>
            <person name="Kisner P."/>
            <person name="Lance K."/>
            <person name="Lara M."/>
            <person name="Lee W."/>
            <person name="Lennon N."/>
            <person name="Letendre F."/>
            <person name="LeVine R."/>
            <person name="Lipovsky A."/>
            <person name="Liu X."/>
            <person name="Liu J."/>
            <person name="Liu S."/>
            <person name="Lokyitsang T."/>
            <person name="Lokyitsang Y."/>
            <person name="Lubonja R."/>
            <person name="Lui A."/>
            <person name="MacDonald P."/>
            <person name="Magnisalis V."/>
            <person name="Maru K."/>
            <person name="Matthews C."/>
            <person name="McCusker W."/>
            <person name="McDonough S."/>
            <person name="Mehta T."/>
            <person name="Meldrim J."/>
            <person name="Meneus L."/>
            <person name="Mihai O."/>
            <person name="Mihalev A."/>
            <person name="Mihova T."/>
            <person name="Mittelman R."/>
            <person name="Mlenga V."/>
            <person name="Montmayeur A."/>
            <person name="Mulrain L."/>
            <person name="Navidi A."/>
            <person name="Naylor J."/>
            <person name="Negash T."/>
            <person name="Nguyen T."/>
            <person name="Nguyen N."/>
            <person name="Nicol R."/>
            <person name="Norbu C."/>
            <person name="Norbu N."/>
            <person name="Novod N."/>
            <person name="O'Neill B."/>
            <person name="Osman S."/>
            <person name="Markiewicz E."/>
            <person name="Oyono O.L."/>
            <person name="Patti C."/>
            <person name="Phunkhang P."/>
            <person name="Pierre F."/>
            <person name="Priest M."/>
            <person name="Raghuraman S."/>
            <person name="Rege F."/>
            <person name="Reyes R."/>
            <person name="Rise C."/>
            <person name="Rogov P."/>
            <person name="Ross K."/>
            <person name="Ryan E."/>
            <person name="Settipalli S."/>
            <person name="Shea T."/>
            <person name="Sherpa N."/>
            <person name="Shi L."/>
            <person name="Shih D."/>
            <person name="Sparrow T."/>
            <person name="Spaulding J."/>
            <person name="Stalker J."/>
            <person name="Stange-Thomann N."/>
            <person name="Stavropoulos S."/>
            <person name="Stone C."/>
            <person name="Strader C."/>
            <person name="Tesfaye S."/>
            <person name="Thomson T."/>
            <person name="Thoulutsang Y."/>
            <person name="Thoulutsang D."/>
            <person name="Topham K."/>
            <person name="Topping I."/>
            <person name="Tsamla T."/>
            <person name="Vassiliev H."/>
            <person name="Vo A."/>
            <person name="Wangchuk T."/>
            <person name="Wangdi T."/>
            <person name="Weiand M."/>
            <person name="Wilkinson J."/>
            <person name="Wilson A."/>
            <person name="Yadav S."/>
            <person name="Young G."/>
            <person name="Yu Q."/>
            <person name="Zembek L."/>
            <person name="Zhong D."/>
            <person name="Zimmer A."/>
            <person name="Zwirko Z."/>
            <person name="Jaffe D.B."/>
            <person name="Alvarez P."/>
            <person name="Brockman W."/>
            <person name="Butler J."/>
            <person name="Chin C."/>
            <person name="Gnerre S."/>
            <person name="Grabherr M."/>
            <person name="Kleber M."/>
            <person name="Mauceli E."/>
            <person name="MacCallum I."/>
        </authorList>
    </citation>
    <scope>NUCLEOTIDE SEQUENCE [LARGE SCALE GENOMIC DNA]</scope>
    <source>
        <strain evidence="2">Tai18E2 / Tucson 14021-0261.01</strain>
    </source>
</reference>
<dbReference type="KEGG" id="dya:Dyak_GE28659"/>